<accession>A0AA40KGB7</accession>
<keyword evidence="2" id="KW-1185">Reference proteome</keyword>
<reference evidence="1" key="1">
    <citation type="submission" date="2021-10" db="EMBL/GenBank/DDBJ databases">
        <title>Melipona bicolor Genome sequencing and assembly.</title>
        <authorList>
            <person name="Araujo N.S."/>
            <person name="Arias M.C."/>
        </authorList>
    </citation>
    <scope>NUCLEOTIDE SEQUENCE</scope>
    <source>
        <strain evidence="1">USP_2M_L1-L4_2017</strain>
        <tissue evidence="1">Whole body</tissue>
    </source>
</reference>
<sequence>RLLNSIVKRHGVIMSCLNRLFLHNARHSWKRYSFHRPAGVAEVDRENVAEERANRRQTTSLRVLLGNVTPPWANLPCKLADVFLAGEEGLGGKKKNSFRDSNGDVRLAARIIT</sequence>
<evidence type="ECO:0000313" key="1">
    <source>
        <dbReference type="EMBL" id="KAK1119328.1"/>
    </source>
</evidence>
<proteinExistence type="predicted"/>
<protein>
    <submittedName>
        <fullName evidence="1">Uncharacterized protein</fullName>
    </submittedName>
</protein>
<dbReference type="Proteomes" id="UP001177670">
    <property type="component" value="Unassembled WGS sequence"/>
</dbReference>
<name>A0AA40KGB7_9HYME</name>
<comment type="caution">
    <text evidence="1">The sequence shown here is derived from an EMBL/GenBank/DDBJ whole genome shotgun (WGS) entry which is preliminary data.</text>
</comment>
<evidence type="ECO:0000313" key="2">
    <source>
        <dbReference type="Proteomes" id="UP001177670"/>
    </source>
</evidence>
<dbReference type="AlphaFoldDB" id="A0AA40KGB7"/>
<gene>
    <name evidence="1" type="ORF">K0M31_013514</name>
</gene>
<feature type="non-terminal residue" evidence="1">
    <location>
        <position position="1"/>
    </location>
</feature>
<dbReference type="EMBL" id="JAHYIQ010000037">
    <property type="protein sequence ID" value="KAK1119328.1"/>
    <property type="molecule type" value="Genomic_DNA"/>
</dbReference>
<organism evidence="1 2">
    <name type="scientific">Melipona bicolor</name>
    <dbReference type="NCBI Taxonomy" id="60889"/>
    <lineage>
        <taxon>Eukaryota</taxon>
        <taxon>Metazoa</taxon>
        <taxon>Ecdysozoa</taxon>
        <taxon>Arthropoda</taxon>
        <taxon>Hexapoda</taxon>
        <taxon>Insecta</taxon>
        <taxon>Pterygota</taxon>
        <taxon>Neoptera</taxon>
        <taxon>Endopterygota</taxon>
        <taxon>Hymenoptera</taxon>
        <taxon>Apocrita</taxon>
        <taxon>Aculeata</taxon>
        <taxon>Apoidea</taxon>
        <taxon>Anthophila</taxon>
        <taxon>Apidae</taxon>
        <taxon>Melipona</taxon>
    </lineage>
</organism>